<name>A0A0F9GUT2_9ZZZZ</name>
<dbReference type="AlphaFoldDB" id="A0A0F9GUT2"/>
<feature type="region of interest" description="Disordered" evidence="1">
    <location>
        <begin position="48"/>
        <end position="75"/>
    </location>
</feature>
<evidence type="ECO:0000256" key="1">
    <source>
        <dbReference type="SAM" id="MobiDB-lite"/>
    </source>
</evidence>
<gene>
    <name evidence="2" type="ORF">LCGC14_2140770</name>
</gene>
<accession>A0A0F9GUT2</accession>
<sequence length="75" mass="8667">MKFFVTKTGIYLHEVWGPFDNKEAAGRAAEKFAEKEPDAHHKIEVRPLEPETGLGDAMSSFRGTKKPGRYWWEEE</sequence>
<organism evidence="2">
    <name type="scientific">marine sediment metagenome</name>
    <dbReference type="NCBI Taxonomy" id="412755"/>
    <lineage>
        <taxon>unclassified sequences</taxon>
        <taxon>metagenomes</taxon>
        <taxon>ecological metagenomes</taxon>
    </lineage>
</organism>
<proteinExistence type="predicted"/>
<reference evidence="2" key="1">
    <citation type="journal article" date="2015" name="Nature">
        <title>Complex archaea that bridge the gap between prokaryotes and eukaryotes.</title>
        <authorList>
            <person name="Spang A."/>
            <person name="Saw J.H."/>
            <person name="Jorgensen S.L."/>
            <person name="Zaremba-Niedzwiedzka K."/>
            <person name="Martijn J."/>
            <person name="Lind A.E."/>
            <person name="van Eijk R."/>
            <person name="Schleper C."/>
            <person name="Guy L."/>
            <person name="Ettema T.J."/>
        </authorList>
    </citation>
    <scope>NUCLEOTIDE SEQUENCE</scope>
</reference>
<dbReference type="EMBL" id="LAZR01027069">
    <property type="protein sequence ID" value="KKL66862.1"/>
    <property type="molecule type" value="Genomic_DNA"/>
</dbReference>
<protein>
    <submittedName>
        <fullName evidence="2">Uncharacterized protein</fullName>
    </submittedName>
</protein>
<evidence type="ECO:0000313" key="2">
    <source>
        <dbReference type="EMBL" id="KKL66862.1"/>
    </source>
</evidence>
<comment type="caution">
    <text evidence="2">The sequence shown here is derived from an EMBL/GenBank/DDBJ whole genome shotgun (WGS) entry which is preliminary data.</text>
</comment>